<dbReference type="AlphaFoldDB" id="A0A0M0JN56"/>
<dbReference type="InterPro" id="IPR050645">
    <property type="entry name" value="Histidine_acid_phosphatase"/>
</dbReference>
<sequence length="487" mass="53234">MLRRSVRFMGVALPGVAAASCAPESALPLSAAGLCKPLPPPEFFDEAGRKLPARLIQVQTVFRHGARLPVEDSGCRDGLCTWTPADSDKRHQLSRFGQIRLYAHGDGDALSPVEVFGGGSGGLVGGGSGGRLTPLGLQQAVELGNELRARYVDASAQTCASISPARLLPATWERARRLVVPRSTRVERTVYTAAGVLHGLYPAVDGHRQIPEIEISLSGEPSDEFLVLNDAACPRLQVLFRQGLRLSAANLDEQQRRCIETVEQGGGWLVDDPQWKLISYRDWYSTRRAAGKPIPPAVEAIAFELDVASAKQMHKIFEASAEHTSAPETTRRESLRLIIGRLWTHVLDTMARPDGALHLLSGHDWSVSPLLMCIVTHDDALLQHWPPFCSNLAFELWSTREADCREPRRLSHPACAGDASAHEDGRHVRVVYNGQPVQLLCSAPGRQTCTLAEFKRLVAPHAVSDFTREGREDAAERLAVQDSGFTK</sequence>
<proteinExistence type="inferred from homology"/>
<dbReference type="PANTHER" id="PTHR11567">
    <property type="entry name" value="ACID PHOSPHATASE-RELATED"/>
    <property type="match status" value="1"/>
</dbReference>
<comment type="caution">
    <text evidence="3">The sequence shown here is derived from an EMBL/GenBank/DDBJ whole genome shotgun (WGS) entry which is preliminary data.</text>
</comment>
<dbReference type="PROSITE" id="PS51257">
    <property type="entry name" value="PROKAR_LIPOPROTEIN"/>
    <property type="match status" value="1"/>
</dbReference>
<feature type="chain" id="PRO_5005601994" evidence="2">
    <location>
        <begin position="19"/>
        <end position="487"/>
    </location>
</feature>
<dbReference type="OrthoDB" id="10257284at2759"/>
<evidence type="ECO:0000256" key="1">
    <source>
        <dbReference type="ARBA" id="ARBA00005375"/>
    </source>
</evidence>
<dbReference type="Gene3D" id="3.40.50.1240">
    <property type="entry name" value="Phosphoglycerate mutase-like"/>
    <property type="match status" value="1"/>
</dbReference>
<dbReference type="InterPro" id="IPR000560">
    <property type="entry name" value="His_Pase_clade-2"/>
</dbReference>
<reference evidence="4" key="1">
    <citation type="journal article" date="2015" name="PLoS Genet.">
        <title>Genome Sequence and Transcriptome Analyses of Chrysochromulina tobin: Metabolic Tools for Enhanced Algal Fitness in the Prominent Order Prymnesiales (Haptophyceae).</title>
        <authorList>
            <person name="Hovde B.T."/>
            <person name="Deodato C.R."/>
            <person name="Hunsperger H.M."/>
            <person name="Ryken S.A."/>
            <person name="Yost W."/>
            <person name="Jha R.K."/>
            <person name="Patterson J."/>
            <person name="Monnat R.J. Jr."/>
            <person name="Barlow S.B."/>
            <person name="Starkenburg S.R."/>
            <person name="Cattolico R.A."/>
        </authorList>
    </citation>
    <scope>NUCLEOTIDE SEQUENCE</scope>
    <source>
        <strain evidence="4">CCMP291</strain>
    </source>
</reference>
<dbReference type="InterPro" id="IPR029033">
    <property type="entry name" value="His_PPase_superfam"/>
</dbReference>
<dbReference type="PROSITE" id="PS00616">
    <property type="entry name" value="HIS_ACID_PHOSPHAT_1"/>
    <property type="match status" value="1"/>
</dbReference>
<dbReference type="SUPFAM" id="SSF53254">
    <property type="entry name" value="Phosphoglycerate mutase-like"/>
    <property type="match status" value="1"/>
</dbReference>
<evidence type="ECO:0000256" key="2">
    <source>
        <dbReference type="SAM" id="SignalP"/>
    </source>
</evidence>
<accession>A0A0M0JN56</accession>
<protein>
    <submittedName>
        <fullName evidence="3">Lysophosphatidic acid phosphatase type 6</fullName>
    </submittedName>
</protein>
<gene>
    <name evidence="3" type="ORF">Ctob_007879</name>
</gene>
<dbReference type="CDD" id="cd07061">
    <property type="entry name" value="HP_HAP_like"/>
    <property type="match status" value="1"/>
</dbReference>
<name>A0A0M0JN56_9EUKA</name>
<dbReference type="PANTHER" id="PTHR11567:SF207">
    <property type="entry name" value="LYSOPHOSPHATIDIC ACID PHOSPHATASE TYPE 6"/>
    <property type="match status" value="1"/>
</dbReference>
<dbReference type="InterPro" id="IPR033379">
    <property type="entry name" value="Acid_Pase_AS"/>
</dbReference>
<dbReference type="Pfam" id="PF00328">
    <property type="entry name" value="His_Phos_2"/>
    <property type="match status" value="1"/>
</dbReference>
<organism evidence="3 4">
    <name type="scientific">Chrysochromulina tobinii</name>
    <dbReference type="NCBI Taxonomy" id="1460289"/>
    <lineage>
        <taxon>Eukaryota</taxon>
        <taxon>Haptista</taxon>
        <taxon>Haptophyta</taxon>
        <taxon>Prymnesiophyceae</taxon>
        <taxon>Prymnesiales</taxon>
        <taxon>Chrysochromulinaceae</taxon>
        <taxon>Chrysochromulina</taxon>
    </lineage>
</organism>
<dbReference type="GO" id="GO:0016791">
    <property type="term" value="F:phosphatase activity"/>
    <property type="evidence" value="ECO:0007669"/>
    <property type="project" value="TreeGrafter"/>
</dbReference>
<feature type="signal peptide" evidence="2">
    <location>
        <begin position="1"/>
        <end position="18"/>
    </location>
</feature>
<dbReference type="Proteomes" id="UP000037460">
    <property type="component" value="Unassembled WGS sequence"/>
</dbReference>
<dbReference type="EMBL" id="JWZX01002644">
    <property type="protein sequence ID" value="KOO27930.1"/>
    <property type="molecule type" value="Genomic_DNA"/>
</dbReference>
<comment type="similarity">
    <text evidence="1">Belongs to the histidine acid phosphatase family.</text>
</comment>
<keyword evidence="2" id="KW-0732">Signal</keyword>
<evidence type="ECO:0000313" key="3">
    <source>
        <dbReference type="EMBL" id="KOO27930.1"/>
    </source>
</evidence>
<keyword evidence="4" id="KW-1185">Reference proteome</keyword>
<evidence type="ECO:0000313" key="4">
    <source>
        <dbReference type="Proteomes" id="UP000037460"/>
    </source>
</evidence>